<accession>A0A834MLV1</accession>
<reference evidence="2" key="1">
    <citation type="submission" date="2020-08" db="EMBL/GenBank/DDBJ databases">
        <title>Genome sequencing and assembly of the red palm weevil Rhynchophorus ferrugineus.</title>
        <authorList>
            <person name="Dias G.B."/>
            <person name="Bergman C.M."/>
            <person name="Manee M."/>
        </authorList>
    </citation>
    <scope>NUCLEOTIDE SEQUENCE</scope>
    <source>
        <strain evidence="2">AA-2017</strain>
        <tissue evidence="2">Whole larva</tissue>
    </source>
</reference>
<comment type="caution">
    <text evidence="2">The sequence shown here is derived from an EMBL/GenBank/DDBJ whole genome shotgun (WGS) entry which is preliminary data.</text>
</comment>
<dbReference type="AlphaFoldDB" id="A0A834MLV1"/>
<organism evidence="2 3">
    <name type="scientific">Rhynchophorus ferrugineus</name>
    <name type="common">Red palm weevil</name>
    <name type="synonym">Curculio ferrugineus</name>
    <dbReference type="NCBI Taxonomy" id="354439"/>
    <lineage>
        <taxon>Eukaryota</taxon>
        <taxon>Metazoa</taxon>
        <taxon>Ecdysozoa</taxon>
        <taxon>Arthropoda</taxon>
        <taxon>Hexapoda</taxon>
        <taxon>Insecta</taxon>
        <taxon>Pterygota</taxon>
        <taxon>Neoptera</taxon>
        <taxon>Endopterygota</taxon>
        <taxon>Coleoptera</taxon>
        <taxon>Polyphaga</taxon>
        <taxon>Cucujiformia</taxon>
        <taxon>Curculionidae</taxon>
        <taxon>Dryophthorinae</taxon>
        <taxon>Rhynchophorus</taxon>
    </lineage>
</organism>
<name>A0A834MLV1_RHYFE</name>
<dbReference type="Proteomes" id="UP000625711">
    <property type="component" value="Unassembled WGS sequence"/>
</dbReference>
<proteinExistence type="predicted"/>
<feature type="region of interest" description="Disordered" evidence="1">
    <location>
        <begin position="199"/>
        <end position="228"/>
    </location>
</feature>
<sequence>MIYLNYPYRTLDYYPDSTRYYRPLTLYYNYYYPVRSLNYYSDVWPYYPYNRYLYYKYTLPSDRYYHLKGIFDNETSLIRAETNALLRRIHDPVPRVSRLSWPLSSTKRYYSEIPARYSSDNYIQKLLVTSPFNEKVSYTTYYSEPIRKYIGTGRLAAVSYAGGRAYDRRPYVYLYDNPLQSDIQLLSYYINKFKQEKTFDSSKAESKKIEVEEKPVITEVTDSEPSAE</sequence>
<keyword evidence="3" id="KW-1185">Reference proteome</keyword>
<evidence type="ECO:0000313" key="3">
    <source>
        <dbReference type="Proteomes" id="UP000625711"/>
    </source>
</evidence>
<gene>
    <name evidence="2" type="ORF">GWI33_001167</name>
</gene>
<evidence type="ECO:0000256" key="1">
    <source>
        <dbReference type="SAM" id="MobiDB-lite"/>
    </source>
</evidence>
<dbReference type="OrthoDB" id="8194914at2759"/>
<evidence type="ECO:0000313" key="2">
    <source>
        <dbReference type="EMBL" id="KAF7283199.1"/>
    </source>
</evidence>
<protein>
    <submittedName>
        <fullName evidence="2">Uncharacterized protein</fullName>
    </submittedName>
</protein>
<dbReference type="EMBL" id="JAACXV010000128">
    <property type="protein sequence ID" value="KAF7283199.1"/>
    <property type="molecule type" value="Genomic_DNA"/>
</dbReference>
<feature type="compositionally biased region" description="Basic and acidic residues" evidence="1">
    <location>
        <begin position="199"/>
        <end position="216"/>
    </location>
</feature>